<dbReference type="InterPro" id="IPR000172">
    <property type="entry name" value="GMC_OxRdtase_N"/>
</dbReference>
<comment type="similarity">
    <text evidence="2 6">Belongs to the GMC oxidoreductase family.</text>
</comment>
<evidence type="ECO:0000259" key="7">
    <source>
        <dbReference type="PROSITE" id="PS00623"/>
    </source>
</evidence>
<feature type="domain" description="Glucose-methanol-choline oxidoreductase N-terminal" evidence="7">
    <location>
        <begin position="123"/>
        <end position="146"/>
    </location>
</feature>
<comment type="caution">
    <text evidence="8">The sequence shown here is derived from an EMBL/GenBank/DDBJ whole genome shotgun (WGS) entry which is preliminary data.</text>
</comment>
<keyword evidence="3 6" id="KW-0285">Flavoprotein</keyword>
<keyword evidence="9" id="KW-1185">Reference proteome</keyword>
<dbReference type="SUPFAM" id="SSF51905">
    <property type="entry name" value="FAD/NAD(P)-binding domain"/>
    <property type="match status" value="1"/>
</dbReference>
<reference evidence="8" key="2">
    <citation type="submission" date="2020-12" db="EMBL/GenBank/DDBJ databases">
        <authorList>
            <person name="Kanost M."/>
        </authorList>
    </citation>
    <scope>NUCLEOTIDE SEQUENCE</scope>
</reference>
<dbReference type="PANTHER" id="PTHR11552:SF147">
    <property type="entry name" value="CHOLINE DEHYDROGENASE, MITOCHONDRIAL"/>
    <property type="match status" value="1"/>
</dbReference>
<reference evidence="8" key="1">
    <citation type="journal article" date="2016" name="Insect Biochem. Mol. Biol.">
        <title>Multifaceted biological insights from a draft genome sequence of the tobacco hornworm moth, Manduca sexta.</title>
        <authorList>
            <person name="Kanost M.R."/>
            <person name="Arrese E.L."/>
            <person name="Cao X."/>
            <person name="Chen Y.R."/>
            <person name="Chellapilla S."/>
            <person name="Goldsmith M.R."/>
            <person name="Grosse-Wilde E."/>
            <person name="Heckel D.G."/>
            <person name="Herndon N."/>
            <person name="Jiang H."/>
            <person name="Papanicolaou A."/>
            <person name="Qu J."/>
            <person name="Soulages J.L."/>
            <person name="Vogel H."/>
            <person name="Walters J."/>
            <person name="Waterhouse R.M."/>
            <person name="Ahn S.J."/>
            <person name="Almeida F.C."/>
            <person name="An C."/>
            <person name="Aqrawi P."/>
            <person name="Bretschneider A."/>
            <person name="Bryant W.B."/>
            <person name="Bucks S."/>
            <person name="Chao H."/>
            <person name="Chevignon G."/>
            <person name="Christen J.M."/>
            <person name="Clarke D.F."/>
            <person name="Dittmer N.T."/>
            <person name="Ferguson L.C.F."/>
            <person name="Garavelou S."/>
            <person name="Gordon K.H.J."/>
            <person name="Gunaratna R.T."/>
            <person name="Han Y."/>
            <person name="Hauser F."/>
            <person name="He Y."/>
            <person name="Heidel-Fischer H."/>
            <person name="Hirsh A."/>
            <person name="Hu Y."/>
            <person name="Jiang H."/>
            <person name="Kalra D."/>
            <person name="Klinner C."/>
            <person name="Konig C."/>
            <person name="Kovar C."/>
            <person name="Kroll A.R."/>
            <person name="Kuwar S.S."/>
            <person name="Lee S.L."/>
            <person name="Lehman R."/>
            <person name="Li K."/>
            <person name="Li Z."/>
            <person name="Liang H."/>
            <person name="Lovelace S."/>
            <person name="Lu Z."/>
            <person name="Mansfield J.H."/>
            <person name="McCulloch K.J."/>
            <person name="Mathew T."/>
            <person name="Morton B."/>
            <person name="Muzny D.M."/>
            <person name="Neunemann D."/>
            <person name="Ongeri F."/>
            <person name="Pauchet Y."/>
            <person name="Pu L.L."/>
            <person name="Pyrousis I."/>
            <person name="Rao X.J."/>
            <person name="Redding A."/>
            <person name="Roesel C."/>
            <person name="Sanchez-Gracia A."/>
            <person name="Schaack S."/>
            <person name="Shukla A."/>
            <person name="Tetreau G."/>
            <person name="Wang Y."/>
            <person name="Xiong G.H."/>
            <person name="Traut W."/>
            <person name="Walsh T.K."/>
            <person name="Worley K.C."/>
            <person name="Wu D."/>
            <person name="Wu W."/>
            <person name="Wu Y.Q."/>
            <person name="Zhang X."/>
            <person name="Zou Z."/>
            <person name="Zucker H."/>
            <person name="Briscoe A.D."/>
            <person name="Burmester T."/>
            <person name="Clem R.J."/>
            <person name="Feyereisen R."/>
            <person name="Grimmelikhuijzen C.J.P."/>
            <person name="Hamodrakas S.J."/>
            <person name="Hansson B.S."/>
            <person name="Huguet E."/>
            <person name="Jermiin L.S."/>
            <person name="Lan Q."/>
            <person name="Lehman H.K."/>
            <person name="Lorenzen M."/>
            <person name="Merzendorfer H."/>
            <person name="Michalopoulos I."/>
            <person name="Morton D.B."/>
            <person name="Muthukrishnan S."/>
            <person name="Oakeshott J.G."/>
            <person name="Palmer W."/>
            <person name="Park Y."/>
            <person name="Passarelli A.L."/>
            <person name="Rozas J."/>
            <person name="Schwartz L.M."/>
            <person name="Smith W."/>
            <person name="Southgate A."/>
            <person name="Vilcinskas A."/>
            <person name="Vogt R."/>
            <person name="Wang P."/>
            <person name="Werren J."/>
            <person name="Yu X.Q."/>
            <person name="Zhou J.J."/>
            <person name="Brown S.J."/>
            <person name="Scherer S.E."/>
            <person name="Richards S."/>
            <person name="Blissard G.W."/>
        </authorList>
    </citation>
    <scope>NUCLEOTIDE SEQUENCE</scope>
</reference>
<dbReference type="GO" id="GO:0050660">
    <property type="term" value="F:flavin adenine dinucleotide binding"/>
    <property type="evidence" value="ECO:0007669"/>
    <property type="project" value="InterPro"/>
</dbReference>
<evidence type="ECO:0000256" key="4">
    <source>
        <dbReference type="ARBA" id="ARBA00022827"/>
    </source>
</evidence>
<accession>A0A921Z453</accession>
<evidence type="ECO:0000256" key="2">
    <source>
        <dbReference type="ARBA" id="ARBA00010790"/>
    </source>
</evidence>
<name>A0A921Z453_MANSE</name>
<comment type="cofactor">
    <cofactor evidence="1 5">
        <name>FAD</name>
        <dbReference type="ChEBI" id="CHEBI:57692"/>
    </cofactor>
</comment>
<gene>
    <name evidence="8" type="ORF">O3G_MSEX006856</name>
</gene>
<dbReference type="PROSITE" id="PS00623">
    <property type="entry name" value="GMC_OXRED_1"/>
    <property type="match status" value="1"/>
</dbReference>
<evidence type="ECO:0000256" key="3">
    <source>
        <dbReference type="ARBA" id="ARBA00022630"/>
    </source>
</evidence>
<dbReference type="SUPFAM" id="SSF54373">
    <property type="entry name" value="FAD-linked reductases, C-terminal domain"/>
    <property type="match status" value="1"/>
</dbReference>
<dbReference type="Proteomes" id="UP000791440">
    <property type="component" value="Unassembled WGS sequence"/>
</dbReference>
<dbReference type="PANTHER" id="PTHR11552">
    <property type="entry name" value="GLUCOSE-METHANOL-CHOLINE GMC OXIDOREDUCTASE"/>
    <property type="match status" value="1"/>
</dbReference>
<dbReference type="Pfam" id="PF00732">
    <property type="entry name" value="GMC_oxred_N"/>
    <property type="match status" value="1"/>
</dbReference>
<dbReference type="GO" id="GO:0016614">
    <property type="term" value="F:oxidoreductase activity, acting on CH-OH group of donors"/>
    <property type="evidence" value="ECO:0007669"/>
    <property type="project" value="InterPro"/>
</dbReference>
<dbReference type="EMBL" id="JH668396">
    <property type="protein sequence ID" value="KAG6450989.1"/>
    <property type="molecule type" value="Genomic_DNA"/>
</dbReference>
<dbReference type="Gene3D" id="3.50.50.60">
    <property type="entry name" value="FAD/NAD(P)-binding domain"/>
    <property type="match status" value="1"/>
</dbReference>
<evidence type="ECO:0000256" key="5">
    <source>
        <dbReference type="PIRSR" id="PIRSR000137-2"/>
    </source>
</evidence>
<feature type="binding site" evidence="5">
    <location>
        <position position="265"/>
    </location>
    <ligand>
        <name>FAD</name>
        <dbReference type="ChEBI" id="CHEBI:57692"/>
    </ligand>
</feature>
<organism evidence="8 9">
    <name type="scientific">Manduca sexta</name>
    <name type="common">Tobacco hawkmoth</name>
    <name type="synonym">Tobacco hornworm</name>
    <dbReference type="NCBI Taxonomy" id="7130"/>
    <lineage>
        <taxon>Eukaryota</taxon>
        <taxon>Metazoa</taxon>
        <taxon>Ecdysozoa</taxon>
        <taxon>Arthropoda</taxon>
        <taxon>Hexapoda</taxon>
        <taxon>Insecta</taxon>
        <taxon>Pterygota</taxon>
        <taxon>Neoptera</taxon>
        <taxon>Endopterygota</taxon>
        <taxon>Lepidoptera</taxon>
        <taxon>Glossata</taxon>
        <taxon>Ditrysia</taxon>
        <taxon>Bombycoidea</taxon>
        <taxon>Sphingidae</taxon>
        <taxon>Sphinginae</taxon>
        <taxon>Sphingini</taxon>
        <taxon>Manduca</taxon>
    </lineage>
</organism>
<evidence type="ECO:0000256" key="1">
    <source>
        <dbReference type="ARBA" id="ARBA00001974"/>
    </source>
</evidence>
<dbReference type="Gene3D" id="3.30.560.10">
    <property type="entry name" value="Glucose Oxidase, domain 3"/>
    <property type="match status" value="1"/>
</dbReference>
<dbReference type="Pfam" id="PF05199">
    <property type="entry name" value="GMC_oxred_C"/>
    <property type="match status" value="1"/>
</dbReference>
<evidence type="ECO:0000313" key="9">
    <source>
        <dbReference type="Proteomes" id="UP000791440"/>
    </source>
</evidence>
<evidence type="ECO:0000256" key="6">
    <source>
        <dbReference type="RuleBase" id="RU003968"/>
    </source>
</evidence>
<dbReference type="PIRSF" id="PIRSF000137">
    <property type="entry name" value="Alcohol_oxidase"/>
    <property type="match status" value="1"/>
</dbReference>
<dbReference type="InterPro" id="IPR036188">
    <property type="entry name" value="FAD/NAD-bd_sf"/>
</dbReference>
<dbReference type="InterPro" id="IPR007867">
    <property type="entry name" value="GMC_OxRtase_C"/>
</dbReference>
<protein>
    <recommendedName>
        <fullName evidence="7">Glucose-methanol-choline oxidoreductase N-terminal domain-containing protein</fullName>
    </recommendedName>
</protein>
<sequence length="581" mass="64291">MDAAAAVENINSFNAAFHVLSALQLTQFLWPPQADISDGATFDFIVVGAGSAGCVIANRLSEIEGISVLLIEAGGDPPVESVLPGLAVFAKKSASDWNYTSEVDETGRKLQHLKNKRVEITRGKMLGGSSSINFMAYTRGNPHDFNILADMTKDPSWGWDNVLPYFRKSERLEDPIVLNSPDRFFHGTHGNMGISKYSDEDDIDYLVSFAEIGNNIKLDINTNDTLGYTEAMMTISKGIRQSSAYAFLSDYKHRPNLHVLKNTLVTKIIFDNNKAIGVQALQDDKLVNFYVKKEVILSAGVFNSAQVLMLSGIGPEEHLVSKDIKVISDLPVGENLHDHINVLVVQKMGKAKKSIPKSPHDNPNVILLGFTTLNESQTFPDYETMSFIFSNRDDGFLMQCAYFLAYENEICQEIYDQLEGRQLFHSLVSQLYPQSRGKVLLRSTDAKDPPLIYPEYYTNDADLEVHVKVLEDFARVSNTSFFRSVNSEILVPNSCGCGTIPSGEEFWRCYSLCMMVSGYHYGGTCAMGSVVNSALQVFGVQGLRVADASVIPSPLGANPCATIVMIAEKLSDILKLEYDLW</sequence>
<proteinExistence type="inferred from homology"/>
<dbReference type="InterPro" id="IPR012132">
    <property type="entry name" value="GMC_OxRdtase"/>
</dbReference>
<dbReference type="AlphaFoldDB" id="A0A921Z453"/>
<evidence type="ECO:0000313" key="8">
    <source>
        <dbReference type="EMBL" id="KAG6450989.1"/>
    </source>
</evidence>
<keyword evidence="4 5" id="KW-0274">FAD</keyword>